<feature type="region of interest" description="Disordered" evidence="2">
    <location>
        <begin position="1219"/>
        <end position="1251"/>
    </location>
</feature>
<feature type="coiled-coil region" evidence="1">
    <location>
        <begin position="344"/>
        <end position="402"/>
    </location>
</feature>
<feature type="coiled-coil region" evidence="1">
    <location>
        <begin position="16"/>
        <end position="61"/>
    </location>
</feature>
<feature type="compositionally biased region" description="Polar residues" evidence="2">
    <location>
        <begin position="783"/>
        <end position="794"/>
    </location>
</feature>
<protein>
    <submittedName>
        <fullName evidence="3">Uncharacterized protein</fullName>
    </submittedName>
</protein>
<gene>
    <name evidence="3" type="ORF">FNF27_06750</name>
</gene>
<feature type="region of interest" description="Disordered" evidence="2">
    <location>
        <begin position="1284"/>
        <end position="1322"/>
    </location>
</feature>
<feature type="compositionally biased region" description="Low complexity" evidence="2">
    <location>
        <begin position="1132"/>
        <end position="1151"/>
    </location>
</feature>
<evidence type="ECO:0000313" key="4">
    <source>
        <dbReference type="Proteomes" id="UP000322899"/>
    </source>
</evidence>
<feature type="compositionally biased region" description="Low complexity" evidence="2">
    <location>
        <begin position="931"/>
        <end position="949"/>
    </location>
</feature>
<feature type="compositionally biased region" description="Basic and acidic residues" evidence="2">
    <location>
        <begin position="966"/>
        <end position="980"/>
    </location>
</feature>
<organism evidence="3 4">
    <name type="scientific">Cafeteria roenbergensis</name>
    <name type="common">Marine flagellate</name>
    <dbReference type="NCBI Taxonomy" id="33653"/>
    <lineage>
        <taxon>Eukaryota</taxon>
        <taxon>Sar</taxon>
        <taxon>Stramenopiles</taxon>
        <taxon>Bigyra</taxon>
        <taxon>Opalozoa</taxon>
        <taxon>Bicosoecida</taxon>
        <taxon>Cafeteriaceae</taxon>
        <taxon>Cafeteria</taxon>
    </lineage>
</organism>
<sequence>MRADQAHRLGGKLDTLAEAKRAVQRQQADLMAHERKRVSALEALTEDITLVNEALVEAQRTATLSGDDKSDEVTAARKAVREAETALRVAAAAEDSQHARGVHAQKAIVLSLDAQQQMHAELEEISHKLAFAERILSGAPEPEPAQAAAEAGAEGAAEAELAEGAAAAAHPASLAPMREQVSIVEAEEVEDAVVSADEAADRALVVLKRLEKLARAAQATSQREASEAKAEEAKEGDAKHADAPAEPKFRQVAASVQAAPVAAPAMLRPQDAQSKEGYAALMQRILGHTPGAGAPELSTTPASLLQVASTRASAMARSVRTALSRRSARFAARASDANATAADDDAAAKELAKAREEKRQAEASAAQAKKASGEAAVAKARAEALQARAEAAEAIGKAKEEKLQADMAVEEAAEAAAGNASTNLSEEAEEKQEEPAESPEPKATKGEANASAPVAQAAAAEPAAMSAELHASIVSAAREAVQAAAKDAVTDAVSKVAEDAAEAAADRAAEKAASKAAGLAASQAAKEAATSAAKLAAGEAAERASKSATLASEASTAKAVKAAKEASADDAAQDVLDAVSRKMGRPIPRAGGAKKGADKGGAALDAAAAAILGGGDGGHGPTVDQIRAALDVVKDHGFKPTEGRTPPAMLDDALPAVMHAAVGAAATHKAQEAAAIAHEAESNAEEAAALDAESAKRVEAAEELARATGKPFVAPAPDEQGGCRNKLAAAHHALAVSQRALSLAVLAEAEEQRRLVRTAGAAFEADSSPEVASPHATGDLGSPGTTGPLTSQALRSRRQTVARARSAVARSRDVLERVRIDCPDLVRPGEAAVMDAADDTGAAVAGGDLAQQHVDLQGHKYFAMSVTPDLATQKQRDDAAEAATKIADAARQQEEAAAALQAATAAASSAPGAPADAAAAAAAATDAAAAGDAPCSPAAAPCSPSAEAPHSTLPVHTSTTATTTTEQHKDVDADGSEVKSHTHRHHVTTDVVLPMPANPAPKPAPPAPPAPLTGDYHVPSLVPDASHNAGKDPLPARKGAAAPSSALGAGASLLQAMASARRAGSGMTVSRALGLLRRMNVAHAVRTRSLPLHGDTRHSDIVVQAAVEGEDNSLARALALAKHAPARHSKASHPAASANTASSSPVAAAAAQHRMRQTSSSSGEASMRQELEEMRRERDEAVQMAESLRFRSERSGAASGVQTGSAAAAEAAAEATAHAEQAAASKARSAAAAPQQQKAAPAAPAPQEKPKTIGEELRNARFAMLAERARESLKAINKERANLGMPQLTSLPDDSIPSSDGQQRMAETHASSEASSSSSSSADAFAEARKAAEAASLARSKEAISAASAAAERLSGSAGALASASKLATALESNTAAPAAAQDETAGGIPRFAMSSSDDAMEEAKRYMSQMSKEEERRIMLGGDEADPALGVAPASSMLPEGEMRFAAPNGAFAASNVAHSQALEALRQARDIENRYANQAYSYARSSNAMGAPHISPVAEIGGTSSALEDSHPAESPPSAMARFARTSSDRNLRGYVPFSNMGPAPPEALYQEAAAFSSANDPDVIAAAKANRA</sequence>
<feature type="region of interest" description="Disordered" evidence="2">
    <location>
        <begin position="1378"/>
        <end position="1402"/>
    </location>
</feature>
<keyword evidence="1" id="KW-0175">Coiled coil</keyword>
<feature type="compositionally biased region" description="Pro residues" evidence="2">
    <location>
        <begin position="997"/>
        <end position="1011"/>
    </location>
</feature>
<evidence type="ECO:0000313" key="3">
    <source>
        <dbReference type="EMBL" id="KAA0169997.1"/>
    </source>
</evidence>
<feature type="compositionally biased region" description="Basic and acidic residues" evidence="2">
    <location>
        <begin position="224"/>
        <end position="244"/>
    </location>
</feature>
<comment type="caution">
    <text evidence="3">The sequence shown here is derived from an EMBL/GenBank/DDBJ whole genome shotgun (WGS) entry which is preliminary data.</text>
</comment>
<feature type="region of interest" description="Disordered" evidence="2">
    <location>
        <begin position="141"/>
        <end position="164"/>
    </location>
</feature>
<dbReference type="Proteomes" id="UP000322899">
    <property type="component" value="Unassembled WGS sequence"/>
</dbReference>
<feature type="compositionally biased region" description="Low complexity" evidence="2">
    <location>
        <begin position="1219"/>
        <end position="1246"/>
    </location>
</feature>
<evidence type="ECO:0000256" key="2">
    <source>
        <dbReference type="SAM" id="MobiDB-lite"/>
    </source>
</evidence>
<feature type="compositionally biased region" description="Acidic residues" evidence="2">
    <location>
        <begin position="426"/>
        <end position="437"/>
    </location>
</feature>
<feature type="region of interest" description="Disordered" evidence="2">
    <location>
        <begin position="761"/>
        <end position="797"/>
    </location>
</feature>
<feature type="region of interest" description="Disordered" evidence="2">
    <location>
        <begin position="997"/>
        <end position="1016"/>
    </location>
</feature>
<feature type="region of interest" description="Disordered" evidence="2">
    <location>
        <begin position="412"/>
        <end position="457"/>
    </location>
</feature>
<proteinExistence type="predicted"/>
<evidence type="ECO:0000256" key="1">
    <source>
        <dbReference type="SAM" id="Coils"/>
    </source>
</evidence>
<name>A0A5A8DZG1_CAFRO</name>
<feature type="region of interest" description="Disordered" evidence="2">
    <location>
        <begin position="1022"/>
        <end position="1041"/>
    </location>
</feature>
<feature type="compositionally biased region" description="Low complexity" evidence="2">
    <location>
        <begin position="1311"/>
        <end position="1322"/>
    </location>
</feature>
<accession>A0A5A8DZG1</accession>
<feature type="region of interest" description="Disordered" evidence="2">
    <location>
        <begin position="1124"/>
        <end position="1182"/>
    </location>
</feature>
<feature type="region of interest" description="Disordered" evidence="2">
    <location>
        <begin position="217"/>
        <end position="244"/>
    </location>
</feature>
<feature type="compositionally biased region" description="Basic and acidic residues" evidence="2">
    <location>
        <begin position="1167"/>
        <end position="1181"/>
    </location>
</feature>
<reference evidence="3 4" key="1">
    <citation type="submission" date="2019-07" db="EMBL/GenBank/DDBJ databases">
        <title>Genomes of Cafeteria roenbergensis.</title>
        <authorList>
            <person name="Fischer M.G."/>
            <person name="Hackl T."/>
            <person name="Roman M."/>
        </authorList>
    </citation>
    <scope>NUCLEOTIDE SEQUENCE [LARGE SCALE GENOMIC DNA]</scope>
    <source>
        <strain evidence="3 4">E4-10P</strain>
    </source>
</reference>
<feature type="compositionally biased region" description="Low complexity" evidence="2">
    <location>
        <begin position="448"/>
        <end position="457"/>
    </location>
</feature>
<dbReference type="EMBL" id="VLTO01000064">
    <property type="protein sequence ID" value="KAA0169997.1"/>
    <property type="molecule type" value="Genomic_DNA"/>
</dbReference>
<feature type="compositionally biased region" description="Polar residues" evidence="2">
    <location>
        <begin position="1287"/>
        <end position="1302"/>
    </location>
</feature>
<feature type="region of interest" description="Disordered" evidence="2">
    <location>
        <begin position="931"/>
        <end position="985"/>
    </location>
</feature>